<evidence type="ECO:0000256" key="4">
    <source>
        <dbReference type="ARBA" id="ARBA00022614"/>
    </source>
</evidence>
<keyword evidence="10" id="KW-1185">Reference proteome</keyword>
<dbReference type="PANTHER" id="PTHR10662:SF22">
    <property type="entry name" value="NUCLEAR RNA EXPORT FACTOR 1"/>
    <property type="match status" value="1"/>
</dbReference>
<evidence type="ECO:0000256" key="3">
    <source>
        <dbReference type="ARBA" id="ARBA00022448"/>
    </source>
</evidence>
<name>A0A0N4ZR35_PARTI</name>
<dbReference type="Gene3D" id="3.80.10.10">
    <property type="entry name" value="Ribonuclease Inhibitor"/>
    <property type="match status" value="1"/>
</dbReference>
<dbReference type="SUPFAM" id="SSF52058">
    <property type="entry name" value="L domain-like"/>
    <property type="match status" value="1"/>
</dbReference>
<dbReference type="GO" id="GO:0003723">
    <property type="term" value="F:RNA binding"/>
    <property type="evidence" value="ECO:0007669"/>
    <property type="project" value="TreeGrafter"/>
</dbReference>
<dbReference type="Gene3D" id="3.10.450.50">
    <property type="match status" value="1"/>
</dbReference>
<protein>
    <submittedName>
        <fullName evidence="11">N-acetyltransferase domain-containing protein</fullName>
    </submittedName>
</protein>
<evidence type="ECO:0000256" key="1">
    <source>
        <dbReference type="ARBA" id="ARBA00004123"/>
    </source>
</evidence>
<dbReference type="SMART" id="SM00804">
    <property type="entry name" value="TAP_C"/>
    <property type="match status" value="1"/>
</dbReference>
<organism evidence="10 11">
    <name type="scientific">Parastrongyloides trichosuri</name>
    <name type="common">Possum-specific nematode worm</name>
    <dbReference type="NCBI Taxonomy" id="131310"/>
    <lineage>
        <taxon>Eukaryota</taxon>
        <taxon>Metazoa</taxon>
        <taxon>Ecdysozoa</taxon>
        <taxon>Nematoda</taxon>
        <taxon>Chromadorea</taxon>
        <taxon>Rhabditida</taxon>
        <taxon>Tylenchina</taxon>
        <taxon>Panagrolaimomorpha</taxon>
        <taxon>Strongyloidoidea</taxon>
        <taxon>Strongyloididae</taxon>
        <taxon>Parastrongyloides</taxon>
    </lineage>
</organism>
<dbReference type="GO" id="GO:0016973">
    <property type="term" value="P:poly(A)+ mRNA export from nucleus"/>
    <property type="evidence" value="ECO:0007669"/>
    <property type="project" value="TreeGrafter"/>
</dbReference>
<dbReference type="PROSITE" id="PS51281">
    <property type="entry name" value="TAP_C"/>
    <property type="match status" value="1"/>
</dbReference>
<keyword evidence="3" id="KW-0813">Transport</keyword>
<feature type="domain" description="NTF2" evidence="8">
    <location>
        <begin position="333"/>
        <end position="505"/>
    </location>
</feature>
<comment type="subcellular location">
    <subcellularLocation>
        <location evidence="1">Nucleus</location>
    </subcellularLocation>
</comment>
<dbReference type="InterPro" id="IPR030217">
    <property type="entry name" value="NXF_fam"/>
</dbReference>
<dbReference type="SUPFAM" id="SSF46934">
    <property type="entry name" value="UBA-like"/>
    <property type="match status" value="1"/>
</dbReference>
<dbReference type="PROSITE" id="PS50177">
    <property type="entry name" value="NTF2_DOMAIN"/>
    <property type="match status" value="1"/>
</dbReference>
<dbReference type="InterPro" id="IPR005637">
    <property type="entry name" value="TAP_C_dom"/>
</dbReference>
<accession>A0A0N4ZR35</accession>
<dbReference type="InterPro" id="IPR018222">
    <property type="entry name" value="Nuclear_transport_factor_2_euk"/>
</dbReference>
<evidence type="ECO:0000259" key="8">
    <source>
        <dbReference type="PROSITE" id="PS50177"/>
    </source>
</evidence>
<evidence type="ECO:0000256" key="6">
    <source>
        <dbReference type="ARBA" id="ARBA00022816"/>
    </source>
</evidence>
<dbReference type="WBParaSite" id="PTRK_0001097500.1">
    <property type="protein sequence ID" value="PTRK_0001097500.1"/>
    <property type="gene ID" value="PTRK_0001097500"/>
</dbReference>
<comment type="similarity">
    <text evidence="2">Belongs to the NXF family.</text>
</comment>
<dbReference type="GO" id="GO:0005634">
    <property type="term" value="C:nucleus"/>
    <property type="evidence" value="ECO:0007669"/>
    <property type="project" value="UniProtKB-SubCell"/>
</dbReference>
<dbReference type="InterPro" id="IPR032710">
    <property type="entry name" value="NTF2-like_dom_sf"/>
</dbReference>
<evidence type="ECO:0000256" key="2">
    <source>
        <dbReference type="ARBA" id="ARBA00009285"/>
    </source>
</evidence>
<reference evidence="11" key="1">
    <citation type="submission" date="2017-02" db="UniProtKB">
        <authorList>
            <consortium name="WormBaseParasite"/>
        </authorList>
    </citation>
    <scope>IDENTIFICATION</scope>
</reference>
<dbReference type="InterPro" id="IPR032675">
    <property type="entry name" value="LRR_dom_sf"/>
</dbReference>
<keyword evidence="5" id="KW-0677">Repeat</keyword>
<dbReference type="SUPFAM" id="SSF54427">
    <property type="entry name" value="NTF2-like"/>
    <property type="match status" value="1"/>
</dbReference>
<keyword evidence="7" id="KW-0539">Nucleus</keyword>
<dbReference type="STRING" id="131310.A0A0N4ZR35"/>
<sequence>MMLSRKRIYTREKESLERAADLYKIENVMESEPINKRVLMEKNYMYKGFLQEVSCNFIKIENVKDDNILNVLREDADFVPLSIETLDFNTITFIVSSENEANDLVNLSGRITYRNQIINIQKKPANYRLWDNLTDKDIENIFEVCGKRYNPVKNALDLSNLHHESVFNDPDSTGATLSKIDVVLIITRFIKEDCPNVEKISFSSNGLRSLECLQPILHVAKNVNCIDISFNLLNNIKSFAVLKRFKLKEIYLKEFQSDKFFHLDEEIAYEHIAELLKTSILNYNTLKEVEHIPKLNYTDFSDFSLCFQYEQQFDAADDIYQSFFNNDIIVEDAIKNFFQSYILIFDENYLEDRKTLKKYYRKNGKFSLIASPILDGRRHQYCYGKDQLKKKDNAVFLAMTHNMRKPQHYSDNLEDVLFVGRENIIKGLLMLPPSKHDFSTFVFDVSYIDINVIMFSVQGLVNFGQSKNEQPNNWFSDDIKIFSRSFVCSIESHKGIRIVSDLMTIYPSSEPALKWYKTQLRFLLPLENKDKKICGKNEYERQCEDEQLVLNLQQMTLKCENDEKYKQMLIERFSRETSMRQAYSYKCLRDNGMDYKKALNAFNYYKHTLKPAAFIKL</sequence>
<evidence type="ECO:0000259" key="9">
    <source>
        <dbReference type="PROSITE" id="PS51281"/>
    </source>
</evidence>
<keyword evidence="6" id="KW-0509">mRNA transport</keyword>
<dbReference type="Pfam" id="PF24048">
    <property type="entry name" value="LRR_NXF1-5"/>
    <property type="match status" value="1"/>
</dbReference>
<dbReference type="InterPro" id="IPR057125">
    <property type="entry name" value="NXF1/2/3/5-like_LRR"/>
</dbReference>
<dbReference type="Pfam" id="PF22602">
    <property type="entry name" value="NXF_NTF2"/>
    <property type="match status" value="1"/>
</dbReference>
<feature type="domain" description="TAP-C" evidence="9">
    <location>
        <begin position="564"/>
        <end position="617"/>
    </location>
</feature>
<keyword evidence="4" id="KW-0433">Leucine-rich repeat</keyword>
<dbReference type="InterPro" id="IPR002075">
    <property type="entry name" value="NTF2_dom"/>
</dbReference>
<dbReference type="PANTHER" id="PTHR10662">
    <property type="entry name" value="NUCLEAR RNA EXPORT FACTOR"/>
    <property type="match status" value="1"/>
</dbReference>
<dbReference type="Gene3D" id="1.10.8.10">
    <property type="entry name" value="DNA helicase RuvA subunit, C-terminal domain"/>
    <property type="match status" value="1"/>
</dbReference>
<dbReference type="Pfam" id="PF03943">
    <property type="entry name" value="TAP_C"/>
    <property type="match status" value="1"/>
</dbReference>
<dbReference type="InterPro" id="IPR009060">
    <property type="entry name" value="UBA-like_sf"/>
</dbReference>
<evidence type="ECO:0000313" key="11">
    <source>
        <dbReference type="WBParaSite" id="PTRK_0001097500.1"/>
    </source>
</evidence>
<evidence type="ECO:0000313" key="10">
    <source>
        <dbReference type="Proteomes" id="UP000038045"/>
    </source>
</evidence>
<evidence type="ECO:0000256" key="5">
    <source>
        <dbReference type="ARBA" id="ARBA00022737"/>
    </source>
</evidence>
<dbReference type="Proteomes" id="UP000038045">
    <property type="component" value="Unplaced"/>
</dbReference>
<evidence type="ECO:0000256" key="7">
    <source>
        <dbReference type="ARBA" id="ARBA00023242"/>
    </source>
</evidence>
<dbReference type="AlphaFoldDB" id="A0A0N4ZR35"/>
<proteinExistence type="inferred from homology"/>